<dbReference type="SUPFAM" id="SSF53032">
    <property type="entry name" value="tRNA-intron endonuclease catalytic domain-like"/>
    <property type="match status" value="1"/>
</dbReference>
<dbReference type="GO" id="GO:0003676">
    <property type="term" value="F:nucleic acid binding"/>
    <property type="evidence" value="ECO:0007669"/>
    <property type="project" value="InterPro"/>
</dbReference>
<keyword evidence="1" id="KW-0542">Nucleomorph</keyword>
<keyword evidence="1" id="KW-0255">Endonuclease</keyword>
<keyword evidence="1" id="KW-0540">Nuclease</keyword>
<sequence length="268" mass="31983">MKKNLKFCIKKKNARFWISLLNRDNFSQLFIHGKIFHNFIGLVCRSSSYLLRIHKLFGLGKGITSRSEPLYYNPNPCFNSIGRAGRECVFYFQTNDIKSERELSEMNLRESFYLKKNKILDIHGFSYTKKILTFFSKLDSEFFLNYLILKKNRNKKFFIRTGIKYGGSHVVYSARKNFSSHLHSKSVLILENFYFLEEFCKNCLFVRIADSKNLQNKIRLAQQVSKKINMIFFFAKKKKKKKSWILTQYNFERWVPKNSSILSRVKRE</sequence>
<keyword evidence="1" id="KW-0378">Hydrolase</keyword>
<protein>
    <submittedName>
        <fullName evidence="1">tRNA-splicing endonuclease subunit Sen2</fullName>
    </submittedName>
</protein>
<reference evidence="1 2" key="1">
    <citation type="journal article" date="2012" name="Genome Biol. Evol.">
        <title>Nucleomorph genome sequence of the cryptophyte alga Chroomonas mesostigmatica CCMP1168 reveals lineage-specific gene loss and genome complexity.</title>
        <authorList>
            <person name="Moore C.E."/>
            <person name="Curtis B."/>
            <person name="Mills T."/>
            <person name="Tanifuji G."/>
            <person name="Archibald J.M."/>
        </authorList>
    </citation>
    <scope>NUCLEOTIDE SEQUENCE [LARGE SCALE GENOMIC DNA]</scope>
    <source>
        <strain evidence="1 2">CCMP1168</strain>
    </source>
</reference>
<dbReference type="AlphaFoldDB" id="J7G9U1"/>
<dbReference type="Proteomes" id="UP000243348">
    <property type="component" value="Nucleomorph 1"/>
</dbReference>
<proteinExistence type="predicted"/>
<dbReference type="Gene3D" id="3.40.1350.10">
    <property type="match status" value="1"/>
</dbReference>
<dbReference type="GO" id="GO:0004519">
    <property type="term" value="F:endonuclease activity"/>
    <property type="evidence" value="ECO:0007669"/>
    <property type="project" value="UniProtKB-KW"/>
</dbReference>
<accession>J7G9U1</accession>
<evidence type="ECO:0000313" key="2">
    <source>
        <dbReference type="Proteomes" id="UP000243348"/>
    </source>
</evidence>
<organism evidence="1 2">
    <name type="scientific">Chroomonas mesostigmatica CCMP1168</name>
    <dbReference type="NCBI Taxonomy" id="1195612"/>
    <lineage>
        <taxon>Eukaryota</taxon>
        <taxon>Cryptophyceae</taxon>
        <taxon>Pyrenomonadales</taxon>
        <taxon>Chroomonadaceae</taxon>
        <taxon>Chroomonas</taxon>
    </lineage>
</organism>
<gene>
    <name evidence="1" type="primary">sen2</name>
    <name evidence="1" type="ORF">CMESO_53</name>
</gene>
<evidence type="ECO:0000313" key="1">
    <source>
        <dbReference type="EMBL" id="AFP65255.1"/>
    </source>
</evidence>
<geneLocation type="nucleomorph" evidence="1"/>
<dbReference type="EMBL" id="CP003680">
    <property type="protein sequence ID" value="AFP65255.1"/>
    <property type="molecule type" value="Genomic_DNA"/>
</dbReference>
<dbReference type="InterPro" id="IPR036167">
    <property type="entry name" value="tRNA_intron_Endo_cat-like_sf"/>
</dbReference>
<dbReference type="InterPro" id="IPR011856">
    <property type="entry name" value="tRNA_endonuc-like_dom_sf"/>
</dbReference>
<dbReference type="GO" id="GO:0005634">
    <property type="term" value="C:nucleus"/>
    <property type="evidence" value="ECO:0007669"/>
    <property type="project" value="UniProtKB-ARBA"/>
</dbReference>
<name>J7G9U1_9CRYP</name>
<dbReference type="GO" id="GO:0006388">
    <property type="term" value="P:tRNA splicing, via endonucleolytic cleavage and ligation"/>
    <property type="evidence" value="ECO:0007669"/>
    <property type="project" value="InterPro"/>
</dbReference>